<reference evidence="1 2" key="1">
    <citation type="submission" date="2019-02" db="EMBL/GenBank/DDBJ databases">
        <title>Deep-cultivation of Planctomycetes and their phenomic and genomic characterization uncovers novel biology.</title>
        <authorList>
            <person name="Wiegand S."/>
            <person name="Jogler M."/>
            <person name="Boedeker C."/>
            <person name="Pinto D."/>
            <person name="Vollmers J."/>
            <person name="Rivas-Marin E."/>
            <person name="Kohn T."/>
            <person name="Peeters S.H."/>
            <person name="Heuer A."/>
            <person name="Rast P."/>
            <person name="Oberbeckmann S."/>
            <person name="Bunk B."/>
            <person name="Jeske O."/>
            <person name="Meyerdierks A."/>
            <person name="Storesund J.E."/>
            <person name="Kallscheuer N."/>
            <person name="Luecker S."/>
            <person name="Lage O.M."/>
            <person name="Pohl T."/>
            <person name="Merkel B.J."/>
            <person name="Hornburger P."/>
            <person name="Mueller R.-W."/>
            <person name="Bruemmer F."/>
            <person name="Labrenz M."/>
            <person name="Spormann A.M."/>
            <person name="Op Den Camp H."/>
            <person name="Overmann J."/>
            <person name="Amann R."/>
            <person name="Jetten M.S.M."/>
            <person name="Mascher T."/>
            <person name="Medema M.H."/>
            <person name="Devos D.P."/>
            <person name="Kaster A.-K."/>
            <person name="Ovreas L."/>
            <person name="Rohde M."/>
            <person name="Galperin M.Y."/>
            <person name="Jogler C."/>
        </authorList>
    </citation>
    <scope>NUCLEOTIDE SEQUENCE [LARGE SCALE GENOMIC DNA]</scope>
    <source>
        <strain evidence="1 2">Pla123a</strain>
    </source>
</reference>
<dbReference type="RefSeq" id="WP_146587197.1">
    <property type="nucleotide sequence ID" value="NZ_SJPO01000005.1"/>
</dbReference>
<dbReference type="Proteomes" id="UP000318478">
    <property type="component" value="Unassembled WGS sequence"/>
</dbReference>
<comment type="caution">
    <text evidence="1">The sequence shown here is derived from an EMBL/GenBank/DDBJ whole genome shotgun (WGS) entry which is preliminary data.</text>
</comment>
<proteinExistence type="predicted"/>
<name>A0A5C5YQ75_9BACT</name>
<protein>
    <submittedName>
        <fullName evidence="1">Uncharacterized protein</fullName>
    </submittedName>
</protein>
<accession>A0A5C5YQ75</accession>
<organism evidence="1 2">
    <name type="scientific">Posidoniimonas polymericola</name>
    <dbReference type="NCBI Taxonomy" id="2528002"/>
    <lineage>
        <taxon>Bacteria</taxon>
        <taxon>Pseudomonadati</taxon>
        <taxon>Planctomycetota</taxon>
        <taxon>Planctomycetia</taxon>
        <taxon>Pirellulales</taxon>
        <taxon>Lacipirellulaceae</taxon>
        <taxon>Posidoniimonas</taxon>
    </lineage>
</organism>
<keyword evidence="2" id="KW-1185">Reference proteome</keyword>
<dbReference type="AlphaFoldDB" id="A0A5C5YQ75"/>
<evidence type="ECO:0000313" key="2">
    <source>
        <dbReference type="Proteomes" id="UP000318478"/>
    </source>
</evidence>
<dbReference type="EMBL" id="SJPO01000005">
    <property type="protein sequence ID" value="TWT76989.1"/>
    <property type="molecule type" value="Genomic_DNA"/>
</dbReference>
<evidence type="ECO:0000313" key="1">
    <source>
        <dbReference type="EMBL" id="TWT76989.1"/>
    </source>
</evidence>
<sequence length="111" mass="11870">MRIAKDDQAIRTILRVACGFASSGANGGVDAARQFCERWLRGRDAIEVDEERIHQLVAFGVSPLEAKRQAACEAAADAWCRLNGGPALLVSPVPRRIAEALDSVRAPAASL</sequence>
<gene>
    <name evidence="1" type="ORF">Pla123a_24140</name>
</gene>